<keyword evidence="6" id="KW-0482">Metalloprotease</keyword>
<organism evidence="9 10">
    <name type="scientific">Solanum verrucosum</name>
    <dbReference type="NCBI Taxonomy" id="315347"/>
    <lineage>
        <taxon>Eukaryota</taxon>
        <taxon>Viridiplantae</taxon>
        <taxon>Streptophyta</taxon>
        <taxon>Embryophyta</taxon>
        <taxon>Tracheophyta</taxon>
        <taxon>Spermatophyta</taxon>
        <taxon>Magnoliopsida</taxon>
        <taxon>eudicotyledons</taxon>
        <taxon>Gunneridae</taxon>
        <taxon>Pentapetalae</taxon>
        <taxon>asterids</taxon>
        <taxon>lamiids</taxon>
        <taxon>Solanales</taxon>
        <taxon>Solanaceae</taxon>
        <taxon>Solanoideae</taxon>
        <taxon>Solaneae</taxon>
        <taxon>Solanum</taxon>
    </lineage>
</organism>
<reference evidence="9" key="1">
    <citation type="submission" date="2023-08" db="EMBL/GenBank/DDBJ databases">
        <title>A de novo genome assembly of Solanum verrucosum Schlechtendal, a Mexican diploid species geographically isolated from the other diploid A-genome species in potato relatives.</title>
        <authorList>
            <person name="Hosaka K."/>
        </authorList>
    </citation>
    <scope>NUCLEOTIDE SEQUENCE</scope>
    <source>
        <tissue evidence="9">Young leaves</tissue>
    </source>
</reference>
<feature type="domain" description="Peptidase M16 C-terminal" evidence="8">
    <location>
        <begin position="144"/>
        <end position="323"/>
    </location>
</feature>
<dbReference type="Pfam" id="PF00675">
    <property type="entry name" value="Peptidase_M16"/>
    <property type="match status" value="1"/>
</dbReference>
<gene>
    <name evidence="9" type="ORF">MTR67_017223</name>
</gene>
<evidence type="ECO:0000259" key="8">
    <source>
        <dbReference type="Pfam" id="PF05193"/>
    </source>
</evidence>
<evidence type="ECO:0000259" key="7">
    <source>
        <dbReference type="Pfam" id="PF00675"/>
    </source>
</evidence>
<evidence type="ECO:0000256" key="5">
    <source>
        <dbReference type="ARBA" id="ARBA00022833"/>
    </source>
</evidence>
<dbReference type="GO" id="GO:0004222">
    <property type="term" value="F:metalloendopeptidase activity"/>
    <property type="evidence" value="ECO:0007669"/>
    <property type="project" value="TreeGrafter"/>
</dbReference>
<evidence type="ECO:0000313" key="10">
    <source>
        <dbReference type="Proteomes" id="UP001234989"/>
    </source>
</evidence>
<dbReference type="SUPFAM" id="SSF63411">
    <property type="entry name" value="LuxS/MPP-like metallohydrolase"/>
    <property type="match status" value="2"/>
</dbReference>
<keyword evidence="5" id="KW-0862">Zinc</keyword>
<dbReference type="AlphaFoldDB" id="A0AAF0QK01"/>
<evidence type="ECO:0000256" key="2">
    <source>
        <dbReference type="ARBA" id="ARBA00022670"/>
    </source>
</evidence>
<sequence>MDEFGRGRGRSKKYWEEHGGSTNAFTSSEHTNFYFDINADCFEEALDRFAQFFVKPLMSPDATTREIKAVDSENQNNLLSDGHRVYQLQKHLSSKDHPYHKFGTGHIIQYHLLGFSDFVIAFVILLFCNWDTLEVRPKARGLNTREKLLKFYKENYSANLMHLVVYSKDCLDKAQTLVQSIFQEVPNTNRSYSPVTDQPCKSEHLQILVRAVPIKQGHSLRLEWPIIPDLTHYKEGPSLYLSHLIGHEGEGSLFYILKKLGWATSLSAGESGGGHHFSFFEVYISLTDAGHDHFEDVVALVFKYIHLLRQAGARKWIFDEAVNVQASVINRIEVLRTFFWQGNEEKRNNHLVKWEEMNISKKIGGVSVRNMKFQNQSLMMKWLLKFASAENSLWKEVIAAKYGMRDKWMTTEVAFLYGSSVWRSISDLWDLVLERSYCKVGNVRWEMAERWLSGWTNGVDKFH</sequence>
<evidence type="ECO:0000256" key="6">
    <source>
        <dbReference type="ARBA" id="ARBA00023049"/>
    </source>
</evidence>
<dbReference type="GO" id="GO:0051603">
    <property type="term" value="P:proteolysis involved in protein catabolic process"/>
    <property type="evidence" value="ECO:0007669"/>
    <property type="project" value="TreeGrafter"/>
</dbReference>
<keyword evidence="2" id="KW-0645">Protease</keyword>
<dbReference type="GO" id="GO:0005739">
    <property type="term" value="C:mitochondrion"/>
    <property type="evidence" value="ECO:0007669"/>
    <property type="project" value="TreeGrafter"/>
</dbReference>
<proteinExistence type="inferred from homology"/>
<dbReference type="GO" id="GO:0043171">
    <property type="term" value="P:peptide catabolic process"/>
    <property type="evidence" value="ECO:0007669"/>
    <property type="project" value="TreeGrafter"/>
</dbReference>
<evidence type="ECO:0000256" key="1">
    <source>
        <dbReference type="ARBA" id="ARBA00007261"/>
    </source>
</evidence>
<dbReference type="InterPro" id="IPR007863">
    <property type="entry name" value="Peptidase_M16_C"/>
</dbReference>
<dbReference type="Gene3D" id="3.30.830.10">
    <property type="entry name" value="Metalloenzyme, LuxS/M16 peptidase-like"/>
    <property type="match status" value="2"/>
</dbReference>
<keyword evidence="4" id="KW-0378">Hydrolase</keyword>
<evidence type="ECO:0008006" key="11">
    <source>
        <dbReference type="Google" id="ProtNLM"/>
    </source>
</evidence>
<protein>
    <recommendedName>
        <fullName evidence="11">Insulin-degrading enzyme-like 1, peroxisomal</fullName>
    </recommendedName>
</protein>
<dbReference type="PANTHER" id="PTHR43690">
    <property type="entry name" value="NARDILYSIN"/>
    <property type="match status" value="1"/>
</dbReference>
<evidence type="ECO:0000256" key="4">
    <source>
        <dbReference type="ARBA" id="ARBA00022801"/>
    </source>
</evidence>
<feature type="domain" description="Peptidase M16 N-terminal" evidence="7">
    <location>
        <begin position="13"/>
        <end position="93"/>
    </location>
</feature>
<accession>A0AAF0QK01</accession>
<name>A0AAF0QK01_SOLVR</name>
<dbReference type="GO" id="GO:0005829">
    <property type="term" value="C:cytosol"/>
    <property type="evidence" value="ECO:0007669"/>
    <property type="project" value="TreeGrafter"/>
</dbReference>
<keyword evidence="10" id="KW-1185">Reference proteome</keyword>
<dbReference type="GO" id="GO:0046872">
    <property type="term" value="F:metal ion binding"/>
    <property type="evidence" value="ECO:0007669"/>
    <property type="project" value="UniProtKB-KW"/>
</dbReference>
<keyword evidence="3" id="KW-0479">Metal-binding</keyword>
<dbReference type="InterPro" id="IPR050626">
    <property type="entry name" value="Peptidase_M16"/>
</dbReference>
<dbReference type="EMBL" id="CP133615">
    <property type="protein sequence ID" value="WMV23838.1"/>
    <property type="molecule type" value="Genomic_DNA"/>
</dbReference>
<evidence type="ECO:0000256" key="3">
    <source>
        <dbReference type="ARBA" id="ARBA00022723"/>
    </source>
</evidence>
<dbReference type="InterPro" id="IPR011249">
    <property type="entry name" value="Metalloenz_LuxS/M16"/>
</dbReference>
<dbReference type="InterPro" id="IPR011765">
    <property type="entry name" value="Pept_M16_N"/>
</dbReference>
<dbReference type="Pfam" id="PF05193">
    <property type="entry name" value="Peptidase_M16_C"/>
    <property type="match status" value="1"/>
</dbReference>
<dbReference type="PANTHER" id="PTHR43690:SF29">
    <property type="entry name" value="INSULIN-DEGRADING ENZYME-LIKE 1, PEROXISOMAL"/>
    <property type="match status" value="1"/>
</dbReference>
<evidence type="ECO:0000313" key="9">
    <source>
        <dbReference type="EMBL" id="WMV23838.1"/>
    </source>
</evidence>
<dbReference type="FunFam" id="3.30.830.10:FF:000005">
    <property type="entry name" value="nardilysin isoform X1"/>
    <property type="match status" value="1"/>
</dbReference>
<comment type="similarity">
    <text evidence="1">Belongs to the peptidase M16 family.</text>
</comment>
<dbReference type="Proteomes" id="UP001234989">
    <property type="component" value="Chromosome 4"/>
</dbReference>